<name>A0AAD5TN25_9FUNG</name>
<dbReference type="Proteomes" id="UP001212152">
    <property type="component" value="Unassembled WGS sequence"/>
</dbReference>
<evidence type="ECO:0000313" key="1">
    <source>
        <dbReference type="EMBL" id="KAJ3179420.1"/>
    </source>
</evidence>
<keyword evidence="2" id="KW-1185">Reference proteome</keyword>
<accession>A0AAD5TN25</accession>
<protein>
    <submittedName>
        <fullName evidence="1">Uncharacterized protein</fullName>
    </submittedName>
</protein>
<evidence type="ECO:0000313" key="2">
    <source>
        <dbReference type="Proteomes" id="UP001212152"/>
    </source>
</evidence>
<proteinExistence type="predicted"/>
<dbReference type="EMBL" id="JADGJQ010000021">
    <property type="protein sequence ID" value="KAJ3179420.1"/>
    <property type="molecule type" value="Genomic_DNA"/>
</dbReference>
<organism evidence="1 2">
    <name type="scientific">Geranomyces variabilis</name>
    <dbReference type="NCBI Taxonomy" id="109894"/>
    <lineage>
        <taxon>Eukaryota</taxon>
        <taxon>Fungi</taxon>
        <taxon>Fungi incertae sedis</taxon>
        <taxon>Chytridiomycota</taxon>
        <taxon>Chytridiomycota incertae sedis</taxon>
        <taxon>Chytridiomycetes</taxon>
        <taxon>Spizellomycetales</taxon>
        <taxon>Powellomycetaceae</taxon>
        <taxon>Geranomyces</taxon>
    </lineage>
</organism>
<dbReference type="AlphaFoldDB" id="A0AAD5TN25"/>
<dbReference type="Gene3D" id="3.60.130.30">
    <property type="match status" value="1"/>
</dbReference>
<gene>
    <name evidence="1" type="ORF">HDU87_003030</name>
</gene>
<reference evidence="1" key="1">
    <citation type="submission" date="2020-05" db="EMBL/GenBank/DDBJ databases">
        <title>Phylogenomic resolution of chytrid fungi.</title>
        <authorList>
            <person name="Stajich J.E."/>
            <person name="Amses K."/>
            <person name="Simmons R."/>
            <person name="Seto K."/>
            <person name="Myers J."/>
            <person name="Bonds A."/>
            <person name="Quandt C.A."/>
            <person name="Barry K."/>
            <person name="Liu P."/>
            <person name="Grigoriev I."/>
            <person name="Longcore J.E."/>
            <person name="James T.Y."/>
        </authorList>
    </citation>
    <scope>NUCLEOTIDE SEQUENCE</scope>
    <source>
        <strain evidence="1">JEL0379</strain>
    </source>
</reference>
<comment type="caution">
    <text evidence="1">The sequence shown here is derived from an EMBL/GenBank/DDBJ whole genome shotgun (WGS) entry which is preliminary data.</text>
</comment>
<sequence length="226" mass="25017">MSLPPGVLGPLDAAITELIHAYPPRRPRPDSHYLLTPDMPGPYGTLRLGFGAPQNYNGPPEEMRPVVSDECCLRHGRVAAPIAKFIGSGAMRAVSLLVNRLFEELDGRESARYRAAFSRHRNEKAVWAGNPEQDTFSVVELVANVYATNHRDYDSYDGWCAVIPVGNFTGGELCMPDLKAKVPLAAGDVFFFRSGAIDYVLNKWTGDHRYLLLFRMDHVVLESPGS</sequence>